<evidence type="ECO:0000313" key="1">
    <source>
        <dbReference type="Ensembl" id="ENSMMUP00000065976.1"/>
    </source>
</evidence>
<evidence type="ECO:0000313" key="2">
    <source>
        <dbReference type="Proteomes" id="UP000006718"/>
    </source>
</evidence>
<proteinExistence type="predicted"/>
<dbReference type="GeneTree" id="ENSGT01150000286964"/>
<reference evidence="2" key="1">
    <citation type="journal article" date="2007" name="Science">
        <title>Evolutionary and biomedical insights from the rhesus macaque genome.</title>
        <authorList>
            <person name="Gibbs R.A."/>
            <person name="Rogers J."/>
            <person name="Katze M.G."/>
            <person name="Bumgarner R."/>
            <person name="Weinstock G.M."/>
            <person name="Mardis E.R."/>
            <person name="Remington K.A."/>
            <person name="Strausberg R.L."/>
            <person name="Venter J.C."/>
            <person name="Wilson R.K."/>
            <person name="Batzer M.A."/>
            <person name="Bustamante C.D."/>
            <person name="Eichler E.E."/>
            <person name="Hahn M.W."/>
            <person name="Hardison R.C."/>
            <person name="Makova K.D."/>
            <person name="Miller W."/>
            <person name="Milosavljevic A."/>
            <person name="Palermo R.E."/>
            <person name="Siepel A."/>
            <person name="Sikela J.M."/>
            <person name="Attaway T."/>
            <person name="Bell S."/>
            <person name="Bernard K.E."/>
            <person name="Buhay C.J."/>
            <person name="Chandrabose M.N."/>
            <person name="Dao M."/>
            <person name="Davis C."/>
            <person name="Delehaunty K.D."/>
            <person name="Ding Y."/>
            <person name="Dinh H.H."/>
            <person name="Dugan-Rocha S."/>
            <person name="Fulton L.A."/>
            <person name="Gabisi R.A."/>
            <person name="Garner T.T."/>
            <person name="Godfrey J."/>
            <person name="Hawes A.C."/>
            <person name="Hernandez J."/>
            <person name="Hines S."/>
            <person name="Holder M."/>
            <person name="Hume J."/>
            <person name="Jhangiani S.N."/>
            <person name="Joshi V."/>
            <person name="Khan Z.M."/>
            <person name="Kirkness E.F."/>
            <person name="Cree A."/>
            <person name="Fowler R.G."/>
            <person name="Lee S."/>
            <person name="Lewis L.R."/>
            <person name="Li Z."/>
            <person name="Liu Y.-S."/>
            <person name="Moore S.M."/>
            <person name="Muzny D."/>
            <person name="Nazareth L.V."/>
            <person name="Ngo D.N."/>
            <person name="Okwuonu G.O."/>
            <person name="Pai G."/>
            <person name="Parker D."/>
            <person name="Paul H.A."/>
            <person name="Pfannkoch C."/>
            <person name="Pohl C.S."/>
            <person name="Rogers Y.-H.C."/>
            <person name="Ruiz S.J."/>
            <person name="Sabo A."/>
            <person name="Santibanez J."/>
            <person name="Schneider B.W."/>
            <person name="Smith S.M."/>
            <person name="Sodergren E."/>
            <person name="Svatek A.F."/>
            <person name="Utterback T.R."/>
            <person name="Vattathil S."/>
            <person name="Warren W."/>
            <person name="White C.S."/>
            <person name="Chinwalla A.T."/>
            <person name="Feng Y."/>
            <person name="Halpern A.L."/>
            <person name="Hillier L.W."/>
            <person name="Huang X."/>
            <person name="Minx P."/>
            <person name="Nelson J.O."/>
            <person name="Pepin K.H."/>
            <person name="Qin X."/>
            <person name="Sutton G.G."/>
            <person name="Venter E."/>
            <person name="Walenz B.P."/>
            <person name="Wallis J.W."/>
            <person name="Worley K.C."/>
            <person name="Yang S.-P."/>
            <person name="Jones S.M."/>
            <person name="Marra M.A."/>
            <person name="Rocchi M."/>
            <person name="Schein J.E."/>
            <person name="Baertsch R."/>
            <person name="Clarke L."/>
            <person name="Csuros M."/>
            <person name="Glasscock J."/>
            <person name="Harris R.A."/>
            <person name="Havlak P."/>
            <person name="Jackson A.R."/>
            <person name="Jiang H."/>
            <person name="Liu Y."/>
            <person name="Messina D.N."/>
            <person name="Shen Y."/>
            <person name="Song H.X.-Z."/>
            <person name="Wylie T."/>
            <person name="Zhang L."/>
            <person name="Birney E."/>
            <person name="Han K."/>
            <person name="Konkel M.K."/>
            <person name="Lee J."/>
            <person name="Smit A.F.A."/>
            <person name="Ullmer B."/>
            <person name="Wang H."/>
            <person name="Xing J."/>
            <person name="Burhans R."/>
            <person name="Cheng Z."/>
            <person name="Karro J.E."/>
            <person name="Ma J."/>
            <person name="Raney B."/>
            <person name="She X."/>
            <person name="Cox M.J."/>
            <person name="Demuth J.P."/>
            <person name="Dumas L.J."/>
            <person name="Han S.-G."/>
            <person name="Hopkins J."/>
            <person name="Karimpour-Fard A."/>
            <person name="Kim Y.H."/>
            <person name="Pollack J.R."/>
            <person name="Vinar T."/>
            <person name="Addo-Quaye C."/>
            <person name="Degenhardt J."/>
            <person name="Denby A."/>
            <person name="Hubisz M.J."/>
            <person name="Indap A."/>
            <person name="Kosiol C."/>
            <person name="Lahn B.T."/>
            <person name="Lawson H.A."/>
            <person name="Marklein A."/>
            <person name="Nielsen R."/>
            <person name="Vallender E.J."/>
            <person name="Clark A.G."/>
            <person name="Ferguson B."/>
            <person name="Hernandez R.D."/>
            <person name="Hirani K."/>
            <person name="Kehrer-Sawatzki H."/>
            <person name="Kolb J."/>
            <person name="Patil S."/>
            <person name="Pu L.-L."/>
            <person name="Ren Y."/>
            <person name="Smith D.G."/>
            <person name="Wheeler D.A."/>
            <person name="Schenck I."/>
            <person name="Ball E.V."/>
            <person name="Chen R."/>
            <person name="Cooper D.N."/>
            <person name="Giardine B."/>
            <person name="Hsu F."/>
            <person name="Kent W.J."/>
            <person name="Lesk A."/>
            <person name="Nelson D.L."/>
            <person name="O'brien W.E."/>
            <person name="Pruefer K."/>
            <person name="Stenson P.D."/>
            <person name="Wallace J.C."/>
            <person name="Ke H."/>
            <person name="Liu X.-M."/>
            <person name="Wang P."/>
            <person name="Xiang A.P."/>
            <person name="Yang F."/>
            <person name="Barber G.P."/>
            <person name="Haussler D."/>
            <person name="Karolchik D."/>
            <person name="Kern A.D."/>
            <person name="Kuhn R.M."/>
            <person name="Smith K.E."/>
            <person name="Zwieg A.S."/>
        </authorList>
    </citation>
    <scope>NUCLEOTIDE SEQUENCE [LARGE SCALE GENOMIC DNA]</scope>
    <source>
        <strain evidence="2">17573</strain>
    </source>
</reference>
<protein>
    <recommendedName>
        <fullName evidence="3">Reverse transcriptase domain-containing protein</fullName>
    </recommendedName>
</protein>
<dbReference type="VEuPathDB" id="HostDB:ENSMMUG00000064386"/>
<name>A0A5F7ZMY2_MACMU</name>
<reference evidence="1" key="3">
    <citation type="submission" date="2025-08" db="UniProtKB">
        <authorList>
            <consortium name="Ensembl"/>
        </authorList>
    </citation>
    <scope>IDENTIFICATION</scope>
    <source>
        <strain evidence="1">17573</strain>
    </source>
</reference>
<dbReference type="PANTHER" id="PTHR25952">
    <property type="entry name" value="ENDO/EXONUCLEASE/PHOSPHATASE DOMAIN-CONTAINING PROTEIN"/>
    <property type="match status" value="1"/>
</dbReference>
<dbReference type="InterPro" id="IPR053179">
    <property type="entry name" value="LINE-1_ORF2_RT/EN"/>
</dbReference>
<organism evidence="1 2">
    <name type="scientific">Macaca mulatta</name>
    <name type="common">Rhesus macaque</name>
    <dbReference type="NCBI Taxonomy" id="9544"/>
    <lineage>
        <taxon>Eukaryota</taxon>
        <taxon>Metazoa</taxon>
        <taxon>Chordata</taxon>
        <taxon>Craniata</taxon>
        <taxon>Vertebrata</taxon>
        <taxon>Euteleostomi</taxon>
        <taxon>Mammalia</taxon>
        <taxon>Eutheria</taxon>
        <taxon>Euarchontoglires</taxon>
        <taxon>Primates</taxon>
        <taxon>Haplorrhini</taxon>
        <taxon>Catarrhini</taxon>
        <taxon>Cercopithecidae</taxon>
        <taxon>Cercopithecinae</taxon>
        <taxon>Macaca</taxon>
    </lineage>
</organism>
<reference evidence="1" key="4">
    <citation type="submission" date="2025-09" db="UniProtKB">
        <authorList>
            <consortium name="Ensembl"/>
        </authorList>
    </citation>
    <scope>IDENTIFICATION</scope>
    <source>
        <strain evidence="1">17573</strain>
    </source>
</reference>
<dbReference type="PANTHER" id="PTHR25952:SF253">
    <property type="entry name" value="RNA-DIRECTED DNA POLYMERASE"/>
    <property type="match status" value="1"/>
</dbReference>
<sequence length="201" mass="23833">MIVYLETPIILAQNLLKLISNFGKVSRYKINVQKSLAFLYTNNRQAESQIMSELPFTIASMKIKYLGIQLTRDVKDLFKENYKPLFNEIKEDTNKWKNIPCSWIGRIDIMLMAILPKVIYRFNAIPIKLPMTFFTELEKTTLKFIWNQKRACISKTVLSQKNKAGDIMLPDFKLYYKATVTRTAWYWHQNRDTDQWNRTES</sequence>
<dbReference type="OMA" id="GTHIHIF"/>
<dbReference type="Ensembl" id="ENSMMUT00000086012.1">
    <property type="protein sequence ID" value="ENSMMUP00000065976.1"/>
    <property type="gene ID" value="ENSMMUG00000064386.1"/>
</dbReference>
<dbReference type="InParanoid" id="A0A5F7ZMY2"/>
<accession>A0A5F7ZMY2</accession>
<dbReference type="Proteomes" id="UP000006718">
    <property type="component" value="Chromosome 5"/>
</dbReference>
<evidence type="ECO:0008006" key="3">
    <source>
        <dbReference type="Google" id="ProtNLM"/>
    </source>
</evidence>
<keyword evidence="2" id="KW-1185">Reference proteome</keyword>
<reference evidence="1" key="2">
    <citation type="submission" date="2019-01" db="EMBL/GenBank/DDBJ databases">
        <authorList>
            <person name="Graves T."/>
            <person name="Eichler E.E."/>
            <person name="Wilson R.K."/>
        </authorList>
    </citation>
    <scope>NUCLEOTIDE SEQUENCE [LARGE SCALE GENOMIC DNA]</scope>
    <source>
        <strain evidence="1">17573</strain>
    </source>
</reference>
<dbReference type="AlphaFoldDB" id="A0A5F7ZMY2"/>